<dbReference type="InterPro" id="IPR025241">
    <property type="entry name" value="DUF4190"/>
</dbReference>
<keyword evidence="5" id="KW-1185">Reference proteome</keyword>
<gene>
    <name evidence="4" type="ORF">ACFO6V_05825</name>
</gene>
<feature type="region of interest" description="Disordered" evidence="1">
    <location>
        <begin position="1"/>
        <end position="54"/>
    </location>
</feature>
<name>A0ABV9HET5_9MICO</name>
<reference evidence="5" key="1">
    <citation type="journal article" date="2019" name="Int. J. Syst. Evol. Microbiol.">
        <title>The Global Catalogue of Microorganisms (GCM) 10K type strain sequencing project: providing services to taxonomists for standard genome sequencing and annotation.</title>
        <authorList>
            <consortium name="The Broad Institute Genomics Platform"/>
            <consortium name="The Broad Institute Genome Sequencing Center for Infectious Disease"/>
            <person name="Wu L."/>
            <person name="Ma J."/>
        </authorList>
    </citation>
    <scope>NUCLEOTIDE SEQUENCE [LARGE SCALE GENOMIC DNA]</scope>
    <source>
        <strain evidence="5">CCUG 42722</strain>
    </source>
</reference>
<sequence>MTQPDGGQSPYDPPQQPEQGQPATPPPGSVPGQPAPYEQQPYEQQPNQQQPYQQQYEQAPVYAQGGQPAPYGAAPLPKNGLGVWSLVLGILAVLGCGLLTGIAAIITGHKSRKAQQEGQADNGAMGLVGIITGWVGIAWTTVVYGFLIAGAITLATTANDPAFQEQMDQMEQEYGDSGQTMDPELEELMDELENLENS</sequence>
<dbReference type="Pfam" id="PF13828">
    <property type="entry name" value="DUF4190"/>
    <property type="match status" value="1"/>
</dbReference>
<feature type="compositionally biased region" description="Low complexity" evidence="1">
    <location>
        <begin position="30"/>
        <end position="54"/>
    </location>
</feature>
<feature type="domain" description="DUF4190" evidence="3">
    <location>
        <begin position="81"/>
        <end position="142"/>
    </location>
</feature>
<dbReference type="EMBL" id="JBHSFI010000003">
    <property type="protein sequence ID" value="MFC4627745.1"/>
    <property type="molecule type" value="Genomic_DNA"/>
</dbReference>
<feature type="transmembrane region" description="Helical" evidence="2">
    <location>
        <begin position="127"/>
        <end position="152"/>
    </location>
</feature>
<keyword evidence="2" id="KW-1133">Transmembrane helix</keyword>
<proteinExistence type="predicted"/>
<evidence type="ECO:0000259" key="3">
    <source>
        <dbReference type="Pfam" id="PF13828"/>
    </source>
</evidence>
<comment type="caution">
    <text evidence="4">The sequence shown here is derived from an EMBL/GenBank/DDBJ whole genome shotgun (WGS) entry which is preliminary data.</text>
</comment>
<evidence type="ECO:0000313" key="5">
    <source>
        <dbReference type="Proteomes" id="UP001596011"/>
    </source>
</evidence>
<feature type="transmembrane region" description="Helical" evidence="2">
    <location>
        <begin position="81"/>
        <end position="106"/>
    </location>
</feature>
<evidence type="ECO:0000256" key="2">
    <source>
        <dbReference type="SAM" id="Phobius"/>
    </source>
</evidence>
<keyword evidence="2" id="KW-0472">Membrane</keyword>
<keyword evidence="2" id="KW-0812">Transmembrane</keyword>
<dbReference type="RefSeq" id="WP_377133169.1">
    <property type="nucleotide sequence ID" value="NZ_JBHSFI010000003.1"/>
</dbReference>
<evidence type="ECO:0000313" key="4">
    <source>
        <dbReference type="EMBL" id="MFC4627745.1"/>
    </source>
</evidence>
<dbReference type="Proteomes" id="UP001596011">
    <property type="component" value="Unassembled WGS sequence"/>
</dbReference>
<protein>
    <submittedName>
        <fullName evidence="4">DUF4190 domain-containing protein</fullName>
    </submittedName>
</protein>
<evidence type="ECO:0000256" key="1">
    <source>
        <dbReference type="SAM" id="MobiDB-lite"/>
    </source>
</evidence>
<accession>A0ABV9HET5</accession>
<organism evidence="4 5">
    <name type="scientific">Promicromonospora alba</name>
    <dbReference type="NCBI Taxonomy" id="1616110"/>
    <lineage>
        <taxon>Bacteria</taxon>
        <taxon>Bacillati</taxon>
        <taxon>Actinomycetota</taxon>
        <taxon>Actinomycetes</taxon>
        <taxon>Micrococcales</taxon>
        <taxon>Promicromonosporaceae</taxon>
        <taxon>Promicromonospora</taxon>
    </lineage>
</organism>